<accession>A0A084U9T6</accession>
<evidence type="ECO:0000256" key="1">
    <source>
        <dbReference type="SAM" id="MobiDB-lite"/>
    </source>
</evidence>
<protein>
    <submittedName>
        <fullName evidence="2">Uncharacterized protein</fullName>
    </submittedName>
</protein>
<evidence type="ECO:0000313" key="3">
    <source>
        <dbReference type="Proteomes" id="UP000053675"/>
    </source>
</evidence>
<dbReference type="PATRIC" id="fig|472175.3.peg.755"/>
<comment type="caution">
    <text evidence="2">The sequence shown here is derived from an EMBL/GenBank/DDBJ whole genome shotgun (WGS) entry which is preliminary data.</text>
</comment>
<gene>
    <name evidence="2" type="ORF">EL18_00739</name>
</gene>
<dbReference type="EMBL" id="JMQM01000001">
    <property type="protein sequence ID" value="KFB09722.1"/>
    <property type="molecule type" value="Genomic_DNA"/>
</dbReference>
<keyword evidence="3" id="KW-1185">Reference proteome</keyword>
<dbReference type="Proteomes" id="UP000053675">
    <property type="component" value="Unassembled WGS sequence"/>
</dbReference>
<reference evidence="2 3" key="1">
    <citation type="submission" date="2014-05" db="EMBL/GenBank/DDBJ databases">
        <title>Draft Genome Sequence of Nitratireductor basaltis Strain UMTGB225, A Marine Bacterium Isolated from Green Barrel Tunicate.</title>
        <authorList>
            <person name="Gan H.Y."/>
        </authorList>
    </citation>
    <scope>NUCLEOTIDE SEQUENCE [LARGE SCALE GENOMIC DNA]</scope>
    <source>
        <strain evidence="2 3">UMTGB225</strain>
    </source>
</reference>
<feature type="region of interest" description="Disordered" evidence="1">
    <location>
        <begin position="1"/>
        <end position="63"/>
    </location>
</feature>
<name>A0A084U9T6_9HYPH</name>
<dbReference type="eggNOG" id="ENOG50339KS">
    <property type="taxonomic scope" value="Bacteria"/>
</dbReference>
<feature type="compositionally biased region" description="Basic and acidic residues" evidence="1">
    <location>
        <begin position="17"/>
        <end position="63"/>
    </location>
</feature>
<sequence length="63" mass="7574">MAEIINLRTVRKRKSRAQREDQAQENRIRFGRTRAERREQEKLSRKQAADLDGHRLEPDDEKS</sequence>
<dbReference type="STRING" id="472175.EL18_00739"/>
<dbReference type="RefSeq" id="WP_036479865.1">
    <property type="nucleotide sequence ID" value="NZ_JMQM01000001.1"/>
</dbReference>
<organism evidence="2 3">
    <name type="scientific">Nitratireductor basaltis</name>
    <dbReference type="NCBI Taxonomy" id="472175"/>
    <lineage>
        <taxon>Bacteria</taxon>
        <taxon>Pseudomonadati</taxon>
        <taxon>Pseudomonadota</taxon>
        <taxon>Alphaproteobacteria</taxon>
        <taxon>Hyphomicrobiales</taxon>
        <taxon>Phyllobacteriaceae</taxon>
        <taxon>Nitratireductor</taxon>
    </lineage>
</organism>
<evidence type="ECO:0000313" key="2">
    <source>
        <dbReference type="EMBL" id="KFB09722.1"/>
    </source>
</evidence>
<dbReference type="OrthoDB" id="7173889at2"/>
<dbReference type="AlphaFoldDB" id="A0A084U9T6"/>
<dbReference type="InterPro" id="IPR025227">
    <property type="entry name" value="DUF4169"/>
</dbReference>
<dbReference type="Pfam" id="PF13770">
    <property type="entry name" value="DUF4169"/>
    <property type="match status" value="1"/>
</dbReference>
<proteinExistence type="predicted"/>